<sequence>MLKNFAHYHCINFLRRNITEAVGLLEDDT</sequence>
<keyword evidence="2" id="KW-1185">Reference proteome</keyword>
<reference evidence="1 2" key="1">
    <citation type="submission" date="2018-08" db="EMBL/GenBank/DDBJ databases">
        <title>Genomic Encyclopedia of Archaeal and Bacterial Type Strains, Phase II (KMG-II): from individual species to whole genera.</title>
        <authorList>
            <person name="Goeker M."/>
        </authorList>
    </citation>
    <scope>NUCLEOTIDE SEQUENCE [LARGE SCALE GENOMIC DNA]</scope>
    <source>
        <strain evidence="1 2">DSM 5002</strain>
    </source>
</reference>
<protein>
    <submittedName>
        <fullName evidence="1">Uncharacterized protein</fullName>
    </submittedName>
</protein>
<evidence type="ECO:0000313" key="2">
    <source>
        <dbReference type="Proteomes" id="UP000266273"/>
    </source>
</evidence>
<dbReference type="EMBL" id="QXDF01000001">
    <property type="protein sequence ID" value="RIA56038.1"/>
    <property type="molecule type" value="Genomic_DNA"/>
</dbReference>
<dbReference type="Proteomes" id="UP000266273">
    <property type="component" value="Unassembled WGS sequence"/>
</dbReference>
<organism evidence="1 2">
    <name type="scientific">Dichotomicrobium thermohalophilum</name>
    <dbReference type="NCBI Taxonomy" id="933063"/>
    <lineage>
        <taxon>Bacteria</taxon>
        <taxon>Pseudomonadati</taxon>
        <taxon>Pseudomonadota</taxon>
        <taxon>Alphaproteobacteria</taxon>
        <taxon>Hyphomicrobiales</taxon>
        <taxon>Hyphomicrobiaceae</taxon>
        <taxon>Dichotomicrobium</taxon>
    </lineage>
</organism>
<evidence type="ECO:0000313" key="1">
    <source>
        <dbReference type="EMBL" id="RIA56038.1"/>
    </source>
</evidence>
<proteinExistence type="predicted"/>
<accession>A0A397Q4R7</accession>
<dbReference type="AlphaFoldDB" id="A0A397Q4R7"/>
<comment type="caution">
    <text evidence="1">The sequence shown here is derived from an EMBL/GenBank/DDBJ whole genome shotgun (WGS) entry which is preliminary data.</text>
</comment>
<gene>
    <name evidence="1" type="ORF">BXY53_1132</name>
</gene>
<name>A0A397Q4R7_9HYPH</name>